<evidence type="ECO:0000256" key="3">
    <source>
        <dbReference type="ARBA" id="ARBA00007881"/>
    </source>
</evidence>
<dbReference type="PROSITE" id="PS00383">
    <property type="entry name" value="TYR_PHOSPHATASE_1"/>
    <property type="match status" value="1"/>
</dbReference>
<dbReference type="Gene3D" id="2.60.40.1110">
    <property type="match status" value="1"/>
</dbReference>
<dbReference type="InterPro" id="IPR035892">
    <property type="entry name" value="C2_domain_sf"/>
</dbReference>
<keyword evidence="8" id="KW-0966">Cell projection</keyword>
<evidence type="ECO:0000259" key="12">
    <source>
        <dbReference type="PROSITE" id="PS51182"/>
    </source>
</evidence>
<dbReference type="InterPro" id="IPR051281">
    <property type="entry name" value="Dual-spec_lipid-protein_phosph"/>
</dbReference>
<protein>
    <submittedName>
        <fullName evidence="14">Phosphatidylinositol 3,4,5-trisphosphate 3-phosphatase TPTE2-like isoform X1</fullName>
    </submittedName>
</protein>
<dbReference type="PANTHER" id="PTHR12305">
    <property type="entry name" value="PHOSPHATASE WITH HOMOLOGY TO TENSIN"/>
    <property type="match status" value="1"/>
</dbReference>
<dbReference type="SUPFAM" id="SSF52799">
    <property type="entry name" value="(Phosphotyrosine protein) phosphatases II"/>
    <property type="match status" value="1"/>
</dbReference>
<feature type="domain" description="Phosphatase tensin-type" evidence="11">
    <location>
        <begin position="222"/>
        <end position="398"/>
    </location>
</feature>
<dbReference type="PROSITE" id="PS50056">
    <property type="entry name" value="TYR_PHOSPHATASE_2"/>
    <property type="match status" value="1"/>
</dbReference>
<dbReference type="SMART" id="SM01326">
    <property type="entry name" value="PTEN_C2"/>
    <property type="match status" value="1"/>
</dbReference>
<keyword evidence="7 9" id="KW-0472">Membrane</keyword>
<dbReference type="Pfam" id="PF10409">
    <property type="entry name" value="PTEN_C2"/>
    <property type="match status" value="1"/>
</dbReference>
<gene>
    <name evidence="14" type="primary">LOC106808331</name>
</gene>
<dbReference type="PROSITE" id="PS51181">
    <property type="entry name" value="PPASE_TENSIN"/>
    <property type="match status" value="1"/>
</dbReference>
<dbReference type="InterPro" id="IPR029021">
    <property type="entry name" value="Prot-tyrosine_phosphatase-like"/>
</dbReference>
<evidence type="ECO:0000259" key="11">
    <source>
        <dbReference type="PROSITE" id="PS51181"/>
    </source>
</evidence>
<evidence type="ECO:0000259" key="10">
    <source>
        <dbReference type="PROSITE" id="PS50056"/>
    </source>
</evidence>
<evidence type="ECO:0000256" key="7">
    <source>
        <dbReference type="ARBA" id="ARBA00023136"/>
    </source>
</evidence>
<dbReference type="GeneID" id="106808331"/>
<keyword evidence="4 9" id="KW-0812">Transmembrane</keyword>
<dbReference type="InterPro" id="IPR014020">
    <property type="entry name" value="Tensin_C2-dom"/>
</dbReference>
<dbReference type="InterPro" id="IPR027359">
    <property type="entry name" value="Volt_channel_dom_sf"/>
</dbReference>
<sequence>MLLCLHRSDSLLTLDSNMVRVTYAQFEDEKQCDVTVSEPQSPDGTIHVEYGLRADDFLEDEHLSCWRNIRAEIAKFVDHFAVRVTSLLLVAVDIIIVVIDIALGNDNLHRTFGTISLVLVSIFMVEITLRIIGKGKNFFKEWYNVVDLVVTLVTFIISIVYLALENSTRFLHMIDEDLLLTDRTTRLVVIGRLIRVVRFLRLFSEKEQTIAAARRMISENKRRYRQDGFDLDLTYVTDRVIAMSFPSTGKMALYRNPIGEVARFLNSKHKDHYMIYNLCSERTYDVSKFHGRVERVMIDDHNVPKLSDMLKYVQSVSDFINADPANVIAVHCKGGKGRTGTMICVWLVQSGLFEEAQDSLDYFGFRRTDLSMSQKFQGVETPSQSRFVGYYEQVKTKYNHQLPPDKFIKIDSITIHGIAGLGNGDGSDLYFKIFDTNKICVLEGDVGMYRNCQVQHAPLQDMVKVDLHKCPTLSQEVKVMFWSRVKKVPCEYDDCAFYFWFHTSFVENRLLIPRNELDNPHKPKTWSHYKDKFSVELVFSRGETHGSLRVSPV</sequence>
<dbReference type="InterPro" id="IPR005821">
    <property type="entry name" value="Ion_trans_dom"/>
</dbReference>
<dbReference type="Gene3D" id="1.20.120.350">
    <property type="entry name" value="Voltage-gated potassium channels. Chain C"/>
    <property type="match status" value="1"/>
</dbReference>
<comment type="similarity">
    <text evidence="3">Belongs to the PTEN phosphatase protein family.</text>
</comment>
<accession>A0ABM1E2S2</accession>
<dbReference type="InterPro" id="IPR003595">
    <property type="entry name" value="Tyr_Pase_cat"/>
</dbReference>
<evidence type="ECO:0000256" key="5">
    <source>
        <dbReference type="ARBA" id="ARBA00022801"/>
    </source>
</evidence>
<evidence type="ECO:0000256" key="6">
    <source>
        <dbReference type="ARBA" id="ARBA00022989"/>
    </source>
</evidence>
<feature type="transmembrane region" description="Helical" evidence="9">
    <location>
        <begin position="115"/>
        <end position="133"/>
    </location>
</feature>
<dbReference type="InterPro" id="IPR045102">
    <property type="entry name" value="PTP_VSP_TPTE"/>
</dbReference>
<evidence type="ECO:0000256" key="9">
    <source>
        <dbReference type="SAM" id="Phobius"/>
    </source>
</evidence>
<dbReference type="SUPFAM" id="SSF81324">
    <property type="entry name" value="Voltage-gated potassium channels"/>
    <property type="match status" value="1"/>
</dbReference>
<reference evidence="14" key="1">
    <citation type="submission" date="2025-08" db="UniProtKB">
        <authorList>
            <consortium name="RefSeq"/>
        </authorList>
    </citation>
    <scope>IDENTIFICATION</scope>
</reference>
<dbReference type="InterPro" id="IPR029023">
    <property type="entry name" value="Tensin_phosphatase"/>
</dbReference>
<feature type="domain" description="C2 tensin-type" evidence="12">
    <location>
        <begin position="405"/>
        <end position="542"/>
    </location>
</feature>
<name>A0ABM1E2S2_PRICU</name>
<proteinExistence type="inferred from homology"/>
<dbReference type="Proteomes" id="UP000695022">
    <property type="component" value="Unplaced"/>
</dbReference>
<organism evidence="13 14">
    <name type="scientific">Priapulus caudatus</name>
    <name type="common">Priapulid worm</name>
    <dbReference type="NCBI Taxonomy" id="37621"/>
    <lineage>
        <taxon>Eukaryota</taxon>
        <taxon>Metazoa</taxon>
        <taxon>Ecdysozoa</taxon>
        <taxon>Scalidophora</taxon>
        <taxon>Priapulida</taxon>
        <taxon>Priapulimorpha</taxon>
        <taxon>Priapulimorphida</taxon>
        <taxon>Priapulidae</taxon>
        <taxon>Priapulus</taxon>
    </lineage>
</organism>
<keyword evidence="6 9" id="KW-1133">Transmembrane helix</keyword>
<evidence type="ECO:0000313" key="14">
    <source>
        <dbReference type="RefSeq" id="XP_014666493.1"/>
    </source>
</evidence>
<dbReference type="InterPro" id="IPR016130">
    <property type="entry name" value="Tyr_Pase_AS"/>
</dbReference>
<dbReference type="SUPFAM" id="SSF49562">
    <property type="entry name" value="C2 domain (Calcium/lipid-binding domain, CaLB)"/>
    <property type="match status" value="1"/>
</dbReference>
<evidence type="ECO:0000256" key="4">
    <source>
        <dbReference type="ARBA" id="ARBA00022692"/>
    </source>
</evidence>
<dbReference type="PANTHER" id="PTHR12305:SF60">
    <property type="entry name" value="PHOSPHATIDYLINOSITOL 3,4,5-TRISPHOSPHATE 3-PHOSPHATASE TPTE2-RELATED"/>
    <property type="match status" value="1"/>
</dbReference>
<evidence type="ECO:0000256" key="1">
    <source>
        <dbReference type="ARBA" id="ARBA00004141"/>
    </source>
</evidence>
<dbReference type="Pfam" id="PF22785">
    <property type="entry name" value="Tc-R-P"/>
    <property type="match status" value="1"/>
</dbReference>
<feature type="transmembrane region" description="Helical" evidence="9">
    <location>
        <begin position="145"/>
        <end position="164"/>
    </location>
</feature>
<dbReference type="PROSITE" id="PS51182">
    <property type="entry name" value="C2_TENSIN"/>
    <property type="match status" value="1"/>
</dbReference>
<dbReference type="CDD" id="cd14510">
    <property type="entry name" value="PTP_VSP_TPTE"/>
    <property type="match status" value="1"/>
</dbReference>
<dbReference type="Pfam" id="PF00520">
    <property type="entry name" value="Ion_trans"/>
    <property type="match status" value="1"/>
</dbReference>
<feature type="transmembrane region" description="Helical" evidence="9">
    <location>
        <begin position="80"/>
        <end position="103"/>
    </location>
</feature>
<evidence type="ECO:0000256" key="2">
    <source>
        <dbReference type="ARBA" id="ARBA00004316"/>
    </source>
</evidence>
<dbReference type="SMART" id="SM00404">
    <property type="entry name" value="PTPc_motif"/>
    <property type="match status" value="1"/>
</dbReference>
<evidence type="ECO:0000256" key="8">
    <source>
        <dbReference type="ARBA" id="ARBA00023273"/>
    </source>
</evidence>
<dbReference type="RefSeq" id="XP_014666493.1">
    <property type="nucleotide sequence ID" value="XM_014811007.1"/>
</dbReference>
<evidence type="ECO:0000313" key="13">
    <source>
        <dbReference type="Proteomes" id="UP000695022"/>
    </source>
</evidence>
<feature type="domain" description="Tyrosine specific protein phosphatases" evidence="10">
    <location>
        <begin position="307"/>
        <end position="375"/>
    </location>
</feature>
<dbReference type="Gene3D" id="3.90.190.10">
    <property type="entry name" value="Protein tyrosine phosphatase superfamily"/>
    <property type="match status" value="1"/>
</dbReference>
<keyword evidence="5" id="KW-0378">Hydrolase</keyword>
<dbReference type="InterPro" id="IPR000387">
    <property type="entry name" value="Tyr_Pase_dom"/>
</dbReference>
<comment type="subcellular location">
    <subcellularLocation>
        <location evidence="2">Cell projection</location>
    </subcellularLocation>
    <subcellularLocation>
        <location evidence="1">Membrane</location>
        <topology evidence="1">Multi-pass membrane protein</topology>
    </subcellularLocation>
</comment>
<keyword evidence="13" id="KW-1185">Reference proteome</keyword>